<dbReference type="InterPro" id="IPR001789">
    <property type="entry name" value="Sig_transdc_resp-reg_receiver"/>
</dbReference>
<keyword evidence="4" id="KW-1185">Reference proteome</keyword>
<dbReference type="Proteomes" id="UP000637906">
    <property type="component" value="Unassembled WGS sequence"/>
</dbReference>
<feature type="domain" description="Response regulatory" evidence="2">
    <location>
        <begin position="4"/>
        <end position="48"/>
    </location>
</feature>
<dbReference type="InterPro" id="IPR011006">
    <property type="entry name" value="CheY-like_superfamily"/>
</dbReference>
<evidence type="ECO:0000313" key="3">
    <source>
        <dbReference type="EMBL" id="GHM59038.1"/>
    </source>
</evidence>
<dbReference type="SUPFAM" id="SSF52172">
    <property type="entry name" value="CheY-like"/>
    <property type="match status" value="1"/>
</dbReference>
<reference evidence="3 4" key="1">
    <citation type="journal article" date="2021" name="Microb. Ecol.">
        <title>Candidatus Mesenet longicola: Novel Endosymbionts of Brontispa longissima that Induce Cytoplasmic Incompatibility.</title>
        <authorList>
            <person name="Takano S."/>
            <person name="Gotoh Y."/>
            <person name="Hayashi T."/>
        </authorList>
    </citation>
    <scope>NUCLEOTIDE SEQUENCE [LARGE SCALE GENOMIC DNA]</scope>
    <source>
        <strain evidence="3">L5</strain>
    </source>
</reference>
<name>A0A8J3HNZ7_9RICK</name>
<sequence>MTARILVVDDIEANVNLLKAKLIVEYYDVITASDGKTAIELTKKKSLI</sequence>
<dbReference type="GO" id="GO:0000160">
    <property type="term" value="P:phosphorelay signal transduction system"/>
    <property type="evidence" value="ECO:0007669"/>
    <property type="project" value="InterPro"/>
</dbReference>
<protein>
    <recommendedName>
        <fullName evidence="2">Response regulatory domain-containing protein</fullName>
    </recommendedName>
</protein>
<dbReference type="PROSITE" id="PS50110">
    <property type="entry name" value="RESPONSE_REGULATORY"/>
    <property type="match status" value="1"/>
</dbReference>
<organism evidence="3 4">
    <name type="scientific">Candidatus Mesenet longicola</name>
    <dbReference type="NCBI Taxonomy" id="1892558"/>
    <lineage>
        <taxon>Bacteria</taxon>
        <taxon>Pseudomonadati</taxon>
        <taxon>Pseudomonadota</taxon>
        <taxon>Alphaproteobacteria</taxon>
        <taxon>Rickettsiales</taxon>
        <taxon>Anaplasmataceae</taxon>
        <taxon>Candidatus Mesenet</taxon>
    </lineage>
</organism>
<accession>A0A8J3HNZ7</accession>
<evidence type="ECO:0000313" key="4">
    <source>
        <dbReference type="Proteomes" id="UP000637906"/>
    </source>
</evidence>
<dbReference type="Gene3D" id="3.40.50.2300">
    <property type="match status" value="1"/>
</dbReference>
<comment type="caution">
    <text evidence="3">The sequence shown here is derived from an EMBL/GenBank/DDBJ whole genome shotgun (WGS) entry which is preliminary data.</text>
</comment>
<evidence type="ECO:0000256" key="1">
    <source>
        <dbReference type="PROSITE-ProRule" id="PRU00169"/>
    </source>
</evidence>
<proteinExistence type="predicted"/>
<evidence type="ECO:0000259" key="2">
    <source>
        <dbReference type="PROSITE" id="PS50110"/>
    </source>
</evidence>
<dbReference type="AlphaFoldDB" id="A0A8J3HNZ7"/>
<gene>
    <name evidence="3" type="ORF">sL5_00310</name>
</gene>
<dbReference type="EMBL" id="BNGU01000001">
    <property type="protein sequence ID" value="GHM59038.1"/>
    <property type="molecule type" value="Genomic_DNA"/>
</dbReference>
<comment type="caution">
    <text evidence="1">Lacks conserved residue(s) required for the propagation of feature annotation.</text>
</comment>